<dbReference type="EMBL" id="RCHS01000245">
    <property type="protein sequence ID" value="RMX60079.1"/>
    <property type="molecule type" value="Genomic_DNA"/>
</dbReference>
<sequence>MASIYLPPIARKKKVDGYPRHDTSRVFADLQVNYSPGQTSYDAHYIGHAILSPQQSTKSGPNNKPHPTNVTFLRQNPRFICEPICYVKTSVDSPVKYPSWWPEELPEKSTRIPQKSFDSTVRSDYRPPPFSPGKITRYSSNLALQVVPAGASGILPQAAYKTGHTTPKVVEKISYEHQFNSRLDPSHPIRGRRHGSFIWKVVSDFGRKNRKGSKPVEYAYMKDESADTETAQPATGNAENGEKTVEVNDPEGTLPSSDEN</sequence>
<proteinExistence type="predicted"/>
<name>A0A3M6V2Q7_POCDA</name>
<evidence type="ECO:0000313" key="2">
    <source>
        <dbReference type="EMBL" id="RMX60079.1"/>
    </source>
</evidence>
<gene>
    <name evidence="2" type="ORF">pdam_00004534</name>
</gene>
<dbReference type="Proteomes" id="UP000275408">
    <property type="component" value="Unassembled WGS sequence"/>
</dbReference>
<organism evidence="2 3">
    <name type="scientific">Pocillopora damicornis</name>
    <name type="common">Cauliflower coral</name>
    <name type="synonym">Millepora damicornis</name>
    <dbReference type="NCBI Taxonomy" id="46731"/>
    <lineage>
        <taxon>Eukaryota</taxon>
        <taxon>Metazoa</taxon>
        <taxon>Cnidaria</taxon>
        <taxon>Anthozoa</taxon>
        <taxon>Hexacorallia</taxon>
        <taxon>Scleractinia</taxon>
        <taxon>Astrocoeniina</taxon>
        <taxon>Pocilloporidae</taxon>
        <taxon>Pocillopora</taxon>
    </lineage>
</organism>
<dbReference type="PANTHER" id="PTHR35087">
    <property type="entry name" value="SIMILAR TO HYPOTHETICAL PROTEIN FLJ40298"/>
    <property type="match status" value="1"/>
</dbReference>
<evidence type="ECO:0000313" key="3">
    <source>
        <dbReference type="Proteomes" id="UP000275408"/>
    </source>
</evidence>
<accession>A0A3M6V2Q7</accession>
<feature type="region of interest" description="Disordered" evidence="1">
    <location>
        <begin position="211"/>
        <end position="260"/>
    </location>
</feature>
<dbReference type="AlphaFoldDB" id="A0A3M6V2Q7"/>
<dbReference type="OMA" id="PWASNTQ"/>
<evidence type="ECO:0000256" key="1">
    <source>
        <dbReference type="SAM" id="MobiDB-lite"/>
    </source>
</evidence>
<feature type="compositionally biased region" description="Polar residues" evidence="1">
    <location>
        <begin position="228"/>
        <end position="238"/>
    </location>
</feature>
<keyword evidence="3" id="KW-1185">Reference proteome</keyword>
<reference evidence="2 3" key="1">
    <citation type="journal article" date="2018" name="Sci. Rep.">
        <title>Comparative analysis of the Pocillopora damicornis genome highlights role of immune system in coral evolution.</title>
        <authorList>
            <person name="Cunning R."/>
            <person name="Bay R.A."/>
            <person name="Gillette P."/>
            <person name="Baker A.C."/>
            <person name="Traylor-Knowles N."/>
        </authorList>
    </citation>
    <scope>NUCLEOTIDE SEQUENCE [LARGE SCALE GENOMIC DNA]</scope>
    <source>
        <strain evidence="2">RSMAS</strain>
        <tissue evidence="2">Whole animal</tissue>
    </source>
</reference>
<dbReference type="OrthoDB" id="9971371at2759"/>
<dbReference type="Pfam" id="PF15667">
    <property type="entry name" value="CMIP6"/>
    <property type="match status" value="1"/>
</dbReference>
<dbReference type="InterPro" id="IPR031365">
    <property type="entry name" value="CMIP6"/>
</dbReference>
<dbReference type="PANTHER" id="PTHR35087:SF1">
    <property type="entry name" value="RIKEN CDNA 4930505A04 GENE"/>
    <property type="match status" value="1"/>
</dbReference>
<protein>
    <submittedName>
        <fullName evidence="2">Uncharacterized protein</fullName>
    </submittedName>
</protein>
<comment type="caution">
    <text evidence="2">The sequence shown here is derived from an EMBL/GenBank/DDBJ whole genome shotgun (WGS) entry which is preliminary data.</text>
</comment>